<feature type="domain" description="Bacterial type II secretion system protein E" evidence="2">
    <location>
        <begin position="99"/>
        <end position="353"/>
    </location>
</feature>
<dbReference type="EMBL" id="SMKY01000292">
    <property type="protein sequence ID" value="TDD67229.1"/>
    <property type="molecule type" value="Genomic_DNA"/>
</dbReference>
<proteinExistence type="inferred from homology"/>
<evidence type="ECO:0000313" key="3">
    <source>
        <dbReference type="EMBL" id="TDD67229.1"/>
    </source>
</evidence>
<sequence length="440" mass="47629">MTSPPSLIPEGAADGSEAALIEWVRTEVTRRLTDTIDDATAMQPHQRTERGRTLIAKVLDEYATHTLRQGRPPLDVAAEGRIAAAAFNNLFALGGFQPLLENPQIENINANGCDNVWVRLADGRRQPAPPVARSDDELIELIRTIAARAGVEERRFDRGAPRLSVQLPDGSRLFAVMAVTSRPSVAIRRHRYLTVTLDELVRAQTLDRELAQFLRAVVRARKNVLICGGTAIGKTTLLRALASQIPPTERLITIEDSHELALDQDRDAHPDVVALQAREPNVEGEGEVSLAELVRWALRMSPDRVIVGEVRGPEVVPMLNAMSQGNDGSMATLHASSSRGAFTKLAAYTAQATERLPTEATAMLVAGAVHFVVFLDTALDGTRAVSSVLEVTGADGPTVAANEVFRPGPDKRAVPGIAIRADTMQQLAATGYQPNWERPA</sequence>
<dbReference type="Proteomes" id="UP000295578">
    <property type="component" value="Unassembled WGS sequence"/>
</dbReference>
<dbReference type="GO" id="GO:0016887">
    <property type="term" value="F:ATP hydrolysis activity"/>
    <property type="evidence" value="ECO:0007669"/>
    <property type="project" value="InterPro"/>
</dbReference>
<dbReference type="InterPro" id="IPR050921">
    <property type="entry name" value="T4SS_GSP_E_ATPase"/>
</dbReference>
<protein>
    <submittedName>
        <fullName evidence="3">CpaF family protein</fullName>
    </submittedName>
</protein>
<name>A0A4R5A8P7_9ACTN</name>
<evidence type="ECO:0000256" key="1">
    <source>
        <dbReference type="ARBA" id="ARBA00006611"/>
    </source>
</evidence>
<dbReference type="SUPFAM" id="SSF52540">
    <property type="entry name" value="P-loop containing nucleoside triphosphate hydrolases"/>
    <property type="match status" value="1"/>
</dbReference>
<dbReference type="RefSeq" id="WP_132203568.1">
    <property type="nucleotide sequence ID" value="NZ_SMKY01000292.1"/>
</dbReference>
<gene>
    <name evidence="3" type="ORF">E1293_38280</name>
</gene>
<dbReference type="AlphaFoldDB" id="A0A4R5A8P7"/>
<accession>A0A4R5A8P7</accession>
<reference evidence="3 4" key="1">
    <citation type="submission" date="2019-03" db="EMBL/GenBank/DDBJ databases">
        <title>Draft genome sequences of novel Actinobacteria.</title>
        <authorList>
            <person name="Sahin N."/>
            <person name="Ay H."/>
            <person name="Saygin H."/>
        </authorList>
    </citation>
    <scope>NUCLEOTIDE SEQUENCE [LARGE SCALE GENOMIC DNA]</scope>
    <source>
        <strain evidence="3 4">DSM 45941</strain>
    </source>
</reference>
<dbReference type="OrthoDB" id="9810761at2"/>
<organism evidence="3 4">
    <name type="scientific">Actinomadura darangshiensis</name>
    <dbReference type="NCBI Taxonomy" id="705336"/>
    <lineage>
        <taxon>Bacteria</taxon>
        <taxon>Bacillati</taxon>
        <taxon>Actinomycetota</taxon>
        <taxon>Actinomycetes</taxon>
        <taxon>Streptosporangiales</taxon>
        <taxon>Thermomonosporaceae</taxon>
        <taxon>Actinomadura</taxon>
    </lineage>
</organism>
<dbReference type="InterPro" id="IPR001482">
    <property type="entry name" value="T2SS/T4SS_dom"/>
</dbReference>
<dbReference type="Pfam" id="PF00437">
    <property type="entry name" value="T2SSE"/>
    <property type="match status" value="1"/>
</dbReference>
<comment type="similarity">
    <text evidence="1">Belongs to the GSP E family.</text>
</comment>
<dbReference type="Gene3D" id="3.40.50.300">
    <property type="entry name" value="P-loop containing nucleotide triphosphate hydrolases"/>
    <property type="match status" value="1"/>
</dbReference>
<dbReference type="Gene3D" id="3.30.450.380">
    <property type="match status" value="1"/>
</dbReference>
<keyword evidence="4" id="KW-1185">Reference proteome</keyword>
<dbReference type="CDD" id="cd01130">
    <property type="entry name" value="VirB11-like_ATPase"/>
    <property type="match status" value="1"/>
</dbReference>
<evidence type="ECO:0000313" key="4">
    <source>
        <dbReference type="Proteomes" id="UP000295578"/>
    </source>
</evidence>
<comment type="caution">
    <text evidence="3">The sequence shown here is derived from an EMBL/GenBank/DDBJ whole genome shotgun (WGS) entry which is preliminary data.</text>
</comment>
<dbReference type="InterPro" id="IPR027417">
    <property type="entry name" value="P-loop_NTPase"/>
</dbReference>
<dbReference type="PANTHER" id="PTHR30486:SF6">
    <property type="entry name" value="TYPE IV PILUS RETRACTATION ATPASE PILT"/>
    <property type="match status" value="1"/>
</dbReference>
<dbReference type="PANTHER" id="PTHR30486">
    <property type="entry name" value="TWITCHING MOTILITY PROTEIN PILT"/>
    <property type="match status" value="1"/>
</dbReference>
<evidence type="ECO:0000259" key="2">
    <source>
        <dbReference type="Pfam" id="PF00437"/>
    </source>
</evidence>